<gene>
    <name evidence="2" type="ORF">H1191_03425</name>
</gene>
<dbReference type="GO" id="GO:0016491">
    <property type="term" value="F:oxidoreductase activity"/>
    <property type="evidence" value="ECO:0007669"/>
    <property type="project" value="UniProtKB-ARBA"/>
</dbReference>
<organism evidence="2 3">
    <name type="scientific">Paenactinomyces guangxiensis</name>
    <dbReference type="NCBI Taxonomy" id="1490290"/>
    <lineage>
        <taxon>Bacteria</taxon>
        <taxon>Bacillati</taxon>
        <taxon>Bacillota</taxon>
        <taxon>Bacilli</taxon>
        <taxon>Bacillales</taxon>
        <taxon>Thermoactinomycetaceae</taxon>
        <taxon>Paenactinomyces</taxon>
    </lineage>
</organism>
<dbReference type="GO" id="GO:0005829">
    <property type="term" value="C:cytosol"/>
    <property type="evidence" value="ECO:0007669"/>
    <property type="project" value="TreeGrafter"/>
</dbReference>
<evidence type="ECO:0000313" key="3">
    <source>
        <dbReference type="Proteomes" id="UP000535491"/>
    </source>
</evidence>
<sequence>MIHHYYPELFRDDPVNLNRVEQLIKKTFEFSQFFVNVLGMDDIGASFPYTVTYHPSCHGSRLLGVKEEPYRMLQQVRGIKLVPLSYAEDCCGFGGTFSVKMPDISGAMVGEKCAHVRRTEADVLVGTDMGCLMNIGGYLKKQGHPIRILHLAELLYEGVKTHA</sequence>
<dbReference type="InterPro" id="IPR004017">
    <property type="entry name" value="Cys_rich_dom"/>
</dbReference>
<name>A0A7W1WNX9_9BACL</name>
<dbReference type="Proteomes" id="UP000535491">
    <property type="component" value="Unassembled WGS sequence"/>
</dbReference>
<dbReference type="PANTHER" id="PTHR30296">
    <property type="entry name" value="UNCHARACTERIZED PROTEIN YKGE"/>
    <property type="match status" value="1"/>
</dbReference>
<protein>
    <submittedName>
        <fullName evidence="2">(Fe-S)-binding protein</fullName>
    </submittedName>
</protein>
<accession>A0A7W1WNX9</accession>
<reference evidence="2 3" key="1">
    <citation type="submission" date="2020-07" db="EMBL/GenBank/DDBJ databases">
        <authorList>
            <person name="Feng H."/>
        </authorList>
    </citation>
    <scope>NUCLEOTIDE SEQUENCE [LARGE SCALE GENOMIC DNA]</scope>
    <source>
        <strain evidence="3">s-10</strain>
    </source>
</reference>
<keyword evidence="3" id="KW-1185">Reference proteome</keyword>
<dbReference type="AlphaFoldDB" id="A0A7W1WNX9"/>
<proteinExistence type="predicted"/>
<dbReference type="EMBL" id="JACEIQ010000002">
    <property type="protein sequence ID" value="MBA4493357.1"/>
    <property type="molecule type" value="Genomic_DNA"/>
</dbReference>
<feature type="domain" description="Cysteine-rich" evidence="1">
    <location>
        <begin position="51"/>
        <end position="135"/>
    </location>
</feature>
<comment type="caution">
    <text evidence="2">The sequence shown here is derived from an EMBL/GenBank/DDBJ whole genome shotgun (WGS) entry which is preliminary data.</text>
</comment>
<dbReference type="PANTHER" id="PTHR30296:SF0">
    <property type="entry name" value="LACTATE UTILIZATION PROTEIN A"/>
    <property type="match status" value="1"/>
</dbReference>
<evidence type="ECO:0000313" key="2">
    <source>
        <dbReference type="EMBL" id="MBA4493357.1"/>
    </source>
</evidence>
<evidence type="ECO:0000259" key="1">
    <source>
        <dbReference type="Pfam" id="PF02754"/>
    </source>
</evidence>
<dbReference type="Pfam" id="PF02754">
    <property type="entry name" value="CCG"/>
    <property type="match status" value="1"/>
</dbReference>